<keyword evidence="3" id="KW-1185">Reference proteome</keyword>
<reference evidence="2 3" key="1">
    <citation type="submission" date="2017-09" db="EMBL/GenBank/DDBJ databases">
        <authorList>
            <person name="Ehlers B."/>
            <person name="Leendertz F.H."/>
        </authorList>
    </citation>
    <scope>NUCLEOTIDE SEQUENCE [LARGE SCALE GENOMIC DNA]</scope>
    <source>
        <strain evidence="2 3">CGMCC 4.6857</strain>
    </source>
</reference>
<sequence>MSDAPPPSHAPGSRGHLALVPPAEPAAADPAPQPRIAGPASLAGIVDTAGLTPEWAAIADRYATAEKVQGRLEALSRIEAARGHAEVQALVHGNLVSALLHLAPAHTDCTTANCPTCATLESAVSMVLAEREIRQGRA</sequence>
<gene>
    <name evidence="2" type="ORF">SAMN05421748_14438</name>
</gene>
<evidence type="ECO:0000256" key="1">
    <source>
        <dbReference type="SAM" id="MobiDB-lite"/>
    </source>
</evidence>
<dbReference type="Proteomes" id="UP000219612">
    <property type="component" value="Unassembled WGS sequence"/>
</dbReference>
<organism evidence="2 3">
    <name type="scientific">Paractinoplanes atraurantiacus</name>
    <dbReference type="NCBI Taxonomy" id="1036182"/>
    <lineage>
        <taxon>Bacteria</taxon>
        <taxon>Bacillati</taxon>
        <taxon>Actinomycetota</taxon>
        <taxon>Actinomycetes</taxon>
        <taxon>Micromonosporales</taxon>
        <taxon>Micromonosporaceae</taxon>
        <taxon>Paractinoplanes</taxon>
    </lineage>
</organism>
<dbReference type="RefSeq" id="WP_097328872.1">
    <property type="nucleotide sequence ID" value="NZ_OBDY01000044.1"/>
</dbReference>
<name>A0A285KJQ2_9ACTN</name>
<dbReference type="EMBL" id="OBDY01000044">
    <property type="protein sequence ID" value="SNY72872.1"/>
    <property type="molecule type" value="Genomic_DNA"/>
</dbReference>
<evidence type="ECO:0000313" key="3">
    <source>
        <dbReference type="Proteomes" id="UP000219612"/>
    </source>
</evidence>
<feature type="compositionally biased region" description="Low complexity" evidence="1">
    <location>
        <begin position="18"/>
        <end position="35"/>
    </location>
</feature>
<evidence type="ECO:0000313" key="2">
    <source>
        <dbReference type="EMBL" id="SNY72872.1"/>
    </source>
</evidence>
<protein>
    <submittedName>
        <fullName evidence="2">Uncharacterized protein</fullName>
    </submittedName>
</protein>
<accession>A0A285KJQ2</accession>
<dbReference type="AlphaFoldDB" id="A0A285KJQ2"/>
<proteinExistence type="predicted"/>
<feature type="region of interest" description="Disordered" evidence="1">
    <location>
        <begin position="1"/>
        <end position="35"/>
    </location>
</feature>